<keyword evidence="1" id="KW-0472">Membrane</keyword>
<keyword evidence="3" id="KW-1185">Reference proteome</keyword>
<accession>A0AAV5AKE2</accession>
<proteinExistence type="predicted"/>
<name>A0AAV5AKE2_9AGAM</name>
<sequence>MGSVPPLVDPFARIKFDNSLGALLVGVIVSATLLGLTSLQSYLYYTNFPNDRTPTKVLVGVLWFLDALQIAFISHSAYYYLVTNYGNAPVLLQGEWYKSTYPFNKMEIAVTIVIAVLVQLKECLTRSQGFSHRECSEVIVAIVHAVFLSNTFPPAHCQMHSGTGVAAVVKLFQIKLFSRITEALVRSHASGLLDGTLSVTVTIDAICILTMPHNWIYIDISLNSRKYLRNKESSKYSGSSRQSIVVPSLRMDDLSGSSQKCPSSPFTPTSQLKMEIPIRGMPPGLTTTTSTMVEPGYAI</sequence>
<organism evidence="2 3">
    <name type="scientific">Clathrus columnatus</name>
    <dbReference type="NCBI Taxonomy" id="1419009"/>
    <lineage>
        <taxon>Eukaryota</taxon>
        <taxon>Fungi</taxon>
        <taxon>Dikarya</taxon>
        <taxon>Basidiomycota</taxon>
        <taxon>Agaricomycotina</taxon>
        <taxon>Agaricomycetes</taxon>
        <taxon>Phallomycetidae</taxon>
        <taxon>Phallales</taxon>
        <taxon>Clathraceae</taxon>
        <taxon>Clathrus</taxon>
    </lineage>
</organism>
<evidence type="ECO:0000313" key="2">
    <source>
        <dbReference type="EMBL" id="GJJ13340.1"/>
    </source>
</evidence>
<dbReference type="EMBL" id="BPWL01000008">
    <property type="protein sequence ID" value="GJJ13340.1"/>
    <property type="molecule type" value="Genomic_DNA"/>
</dbReference>
<evidence type="ECO:0000256" key="1">
    <source>
        <dbReference type="SAM" id="Phobius"/>
    </source>
</evidence>
<feature type="transmembrane region" description="Helical" evidence="1">
    <location>
        <begin position="57"/>
        <end position="81"/>
    </location>
</feature>
<evidence type="ECO:0000313" key="3">
    <source>
        <dbReference type="Proteomes" id="UP001050691"/>
    </source>
</evidence>
<dbReference type="AlphaFoldDB" id="A0AAV5AKE2"/>
<gene>
    <name evidence="2" type="ORF">Clacol_007592</name>
</gene>
<comment type="caution">
    <text evidence="2">The sequence shown here is derived from an EMBL/GenBank/DDBJ whole genome shotgun (WGS) entry which is preliminary data.</text>
</comment>
<keyword evidence="1" id="KW-0812">Transmembrane</keyword>
<keyword evidence="1" id="KW-1133">Transmembrane helix</keyword>
<dbReference type="PANTHER" id="PTHR40465:SF1">
    <property type="entry name" value="DUF6534 DOMAIN-CONTAINING PROTEIN"/>
    <property type="match status" value="1"/>
</dbReference>
<protein>
    <submittedName>
        <fullName evidence="2">Uncharacterized protein</fullName>
    </submittedName>
</protein>
<dbReference type="PANTHER" id="PTHR40465">
    <property type="entry name" value="CHROMOSOME 1, WHOLE GENOME SHOTGUN SEQUENCE"/>
    <property type="match status" value="1"/>
</dbReference>
<feature type="transmembrane region" description="Helical" evidence="1">
    <location>
        <begin position="20"/>
        <end position="45"/>
    </location>
</feature>
<reference evidence="2" key="1">
    <citation type="submission" date="2021-10" db="EMBL/GenBank/DDBJ databases">
        <title>De novo Genome Assembly of Clathrus columnatus (Basidiomycota, Fungi) Using Illumina and Nanopore Sequence Data.</title>
        <authorList>
            <person name="Ogiso-Tanaka E."/>
            <person name="Itagaki H."/>
            <person name="Hosoya T."/>
            <person name="Hosaka K."/>
        </authorList>
    </citation>
    <scope>NUCLEOTIDE SEQUENCE</scope>
    <source>
        <strain evidence="2">MO-923</strain>
    </source>
</reference>
<dbReference type="Proteomes" id="UP001050691">
    <property type="component" value="Unassembled WGS sequence"/>
</dbReference>